<protein>
    <submittedName>
        <fullName evidence="1">Uncharacterized protein</fullName>
    </submittedName>
</protein>
<sequence length="61" mass="6748">MTMKAFIRFLLGDPAGQSADGRAIGLGLSTALKKHYSADDADRYLRQWTAGQDVQQKSPRH</sequence>
<name>A0ABP6VFI3_9ACTN</name>
<keyword evidence="2" id="KW-1185">Reference proteome</keyword>
<proteinExistence type="predicted"/>
<organism evidence="1 2">
    <name type="scientific">Nonomuraea rosea</name>
    <dbReference type="NCBI Taxonomy" id="638574"/>
    <lineage>
        <taxon>Bacteria</taxon>
        <taxon>Bacillati</taxon>
        <taxon>Actinomycetota</taxon>
        <taxon>Actinomycetes</taxon>
        <taxon>Streptosporangiales</taxon>
        <taxon>Streptosporangiaceae</taxon>
        <taxon>Nonomuraea</taxon>
    </lineage>
</organism>
<accession>A0ABP6VFI3</accession>
<gene>
    <name evidence="1" type="ORF">GCM10022419_008880</name>
</gene>
<dbReference type="EMBL" id="BAABDQ010000002">
    <property type="protein sequence ID" value="GAA3532087.1"/>
    <property type="molecule type" value="Genomic_DNA"/>
</dbReference>
<evidence type="ECO:0000313" key="1">
    <source>
        <dbReference type="EMBL" id="GAA3532087.1"/>
    </source>
</evidence>
<dbReference type="Proteomes" id="UP001500630">
    <property type="component" value="Unassembled WGS sequence"/>
</dbReference>
<comment type="caution">
    <text evidence="1">The sequence shown here is derived from an EMBL/GenBank/DDBJ whole genome shotgun (WGS) entry which is preliminary data.</text>
</comment>
<reference evidence="2" key="1">
    <citation type="journal article" date="2019" name="Int. J. Syst. Evol. Microbiol.">
        <title>The Global Catalogue of Microorganisms (GCM) 10K type strain sequencing project: providing services to taxonomists for standard genome sequencing and annotation.</title>
        <authorList>
            <consortium name="The Broad Institute Genomics Platform"/>
            <consortium name="The Broad Institute Genome Sequencing Center for Infectious Disease"/>
            <person name="Wu L."/>
            <person name="Ma J."/>
        </authorList>
    </citation>
    <scope>NUCLEOTIDE SEQUENCE [LARGE SCALE GENOMIC DNA]</scope>
    <source>
        <strain evidence="2">JCM 17326</strain>
    </source>
</reference>
<evidence type="ECO:0000313" key="2">
    <source>
        <dbReference type="Proteomes" id="UP001500630"/>
    </source>
</evidence>